<comment type="pathway">
    <text evidence="1 5">Protein modification; protein neddylation.</text>
</comment>
<comment type="function">
    <text evidence="5">Regulatory subunit of the dimeric UBA3-ULA1 E1 enzyme.</text>
</comment>
<keyword evidence="8" id="KW-1185">Reference proteome</keyword>
<comment type="similarity">
    <text evidence="2 5">Belongs to the ubiquitin-activating E1 family. ULA1 subfamily.</text>
</comment>
<evidence type="ECO:0000256" key="2">
    <source>
        <dbReference type="ARBA" id="ARBA00006868"/>
    </source>
</evidence>
<gene>
    <name evidence="7" type="primary">NAE1</name>
    <name evidence="7" type="ORF">HK097_006138</name>
</gene>
<dbReference type="SUPFAM" id="SSF69572">
    <property type="entry name" value="Activating enzymes of the ubiquitin-like proteins"/>
    <property type="match status" value="1"/>
</dbReference>
<evidence type="ECO:0000259" key="6">
    <source>
        <dbReference type="Pfam" id="PF00899"/>
    </source>
</evidence>
<proteinExistence type="inferred from homology"/>
<dbReference type="AlphaFoldDB" id="A0AAD5SKT9"/>
<dbReference type="Gene3D" id="3.40.50.720">
    <property type="entry name" value="NAD(P)-binding Rossmann-like Domain"/>
    <property type="match status" value="2"/>
</dbReference>
<evidence type="ECO:0000256" key="1">
    <source>
        <dbReference type="ARBA" id="ARBA00005032"/>
    </source>
</evidence>
<organism evidence="7 8">
    <name type="scientific">Rhizophlyctis rosea</name>
    <dbReference type="NCBI Taxonomy" id="64517"/>
    <lineage>
        <taxon>Eukaryota</taxon>
        <taxon>Fungi</taxon>
        <taxon>Fungi incertae sedis</taxon>
        <taxon>Chytridiomycota</taxon>
        <taxon>Chytridiomycota incertae sedis</taxon>
        <taxon>Chytridiomycetes</taxon>
        <taxon>Rhizophlyctidales</taxon>
        <taxon>Rhizophlyctidaceae</taxon>
        <taxon>Rhizophlyctis</taxon>
    </lineage>
</organism>
<dbReference type="InterPro" id="IPR030667">
    <property type="entry name" value="APP-BP1"/>
</dbReference>
<keyword evidence="4 5" id="KW-0833">Ubl conjugation pathway</keyword>
<dbReference type="Pfam" id="PF00899">
    <property type="entry name" value="ThiF"/>
    <property type="match status" value="1"/>
</dbReference>
<reference evidence="7" key="1">
    <citation type="submission" date="2020-05" db="EMBL/GenBank/DDBJ databases">
        <title>Phylogenomic resolution of chytrid fungi.</title>
        <authorList>
            <person name="Stajich J.E."/>
            <person name="Amses K."/>
            <person name="Simmons R."/>
            <person name="Seto K."/>
            <person name="Myers J."/>
            <person name="Bonds A."/>
            <person name="Quandt C.A."/>
            <person name="Barry K."/>
            <person name="Liu P."/>
            <person name="Grigoriev I."/>
            <person name="Longcore J.E."/>
            <person name="James T.Y."/>
        </authorList>
    </citation>
    <scope>NUCLEOTIDE SEQUENCE</scope>
    <source>
        <strain evidence="7">JEL0318</strain>
    </source>
</reference>
<evidence type="ECO:0000256" key="3">
    <source>
        <dbReference type="ARBA" id="ARBA00015407"/>
    </source>
</evidence>
<dbReference type="InterPro" id="IPR045886">
    <property type="entry name" value="ThiF/MoeB/HesA"/>
</dbReference>
<dbReference type="FunFam" id="3.40.50.720:FF:000475">
    <property type="entry name" value="NEDD8-activating enzyme E1 regulatory subunit"/>
    <property type="match status" value="1"/>
</dbReference>
<dbReference type="GO" id="GO:0019781">
    <property type="term" value="F:NEDD8 activating enzyme activity"/>
    <property type="evidence" value="ECO:0007669"/>
    <property type="project" value="UniProtKB-UniRule"/>
</dbReference>
<dbReference type="CDD" id="cd01493">
    <property type="entry name" value="APPBP1_RUB"/>
    <property type="match status" value="1"/>
</dbReference>
<dbReference type="InterPro" id="IPR035985">
    <property type="entry name" value="Ubiquitin-activating_enz"/>
</dbReference>
<dbReference type="EMBL" id="JADGJD010000288">
    <property type="protein sequence ID" value="KAJ3052499.1"/>
    <property type="molecule type" value="Genomic_DNA"/>
</dbReference>
<evidence type="ECO:0000313" key="7">
    <source>
        <dbReference type="EMBL" id="KAJ3052499.1"/>
    </source>
</evidence>
<accession>A0AAD5SKT9</accession>
<evidence type="ECO:0000256" key="5">
    <source>
        <dbReference type="PIRNR" id="PIRNR039099"/>
    </source>
</evidence>
<sequence>MDKKTQKYDRQLRLWGGHGQEALGASKVCLINGSAVGTETLKNLILPAIGSFTVVDDKPVSGSDAGNNFFLTQDSIDQPRAKCVTELLRELNEEVEGNHVEQNPTDIMANNPEFFHQFNLVITTQLPESIVLPLAEICWNANIPLFVVRVNGFFGYFRIALPEHTIVEPHPEQLLDLRLDCPFPALIEYANKFDFESTDTLALSHIPYIAILLRCLQEHKRTHGGAVPSLSELRQLIRQLQSKDLSDPENFDEAHNSAFKARQQTTIPRAIEQILNDPKAEDITNTSSDFWILARAVRDFVANEGNGLLPLAGTVPDMKSDTESFVVLQTIYKTKAKEDVQSVQRRVSQLLTSVGKSADSIPQGYVDAFCKYSAHLRVIRYRSLREEYEKPLGQYIASKLADLDDNIVYYVLHRAVDRFFETHKRYPGYHNHEVETDVGLLKKCVTSLLSEWQVSASTPLDDHLHEIVRAGASELHSVSSLLGGIVSQEAIKVLTRQYVPMDNTVVVNTVRSTSSVYTL</sequence>
<feature type="domain" description="THIF-type NAD/FAD binding fold" evidence="6">
    <location>
        <begin position="8"/>
        <end position="500"/>
    </location>
</feature>
<dbReference type="Proteomes" id="UP001212841">
    <property type="component" value="Unassembled WGS sequence"/>
</dbReference>
<dbReference type="InterPro" id="IPR000594">
    <property type="entry name" value="ThiF_NAD_FAD-bd"/>
</dbReference>
<protein>
    <recommendedName>
        <fullName evidence="3 5">NEDD8-activating enzyme E1 regulatory subunit</fullName>
    </recommendedName>
</protein>
<dbReference type="PANTHER" id="PTHR10953:SF29">
    <property type="entry name" value="NEDD8-ACTIVATING ENZYME E1 REGULATORY SUBUNIT"/>
    <property type="match status" value="1"/>
</dbReference>
<evidence type="ECO:0000313" key="8">
    <source>
        <dbReference type="Proteomes" id="UP001212841"/>
    </source>
</evidence>
<dbReference type="GO" id="GO:0045116">
    <property type="term" value="P:protein neddylation"/>
    <property type="evidence" value="ECO:0007669"/>
    <property type="project" value="UniProtKB-UniRule"/>
</dbReference>
<comment type="caution">
    <text evidence="7">The sequence shown here is derived from an EMBL/GenBank/DDBJ whole genome shotgun (WGS) entry which is preliminary data.</text>
</comment>
<dbReference type="PIRSF" id="PIRSF039099">
    <property type="entry name" value="APP-BP1"/>
    <property type="match status" value="1"/>
</dbReference>
<dbReference type="PANTHER" id="PTHR10953">
    <property type="entry name" value="UBIQUITIN-ACTIVATING ENZYME E1"/>
    <property type="match status" value="1"/>
</dbReference>
<evidence type="ECO:0000256" key="4">
    <source>
        <dbReference type="ARBA" id="ARBA00022786"/>
    </source>
</evidence>
<dbReference type="GO" id="GO:0005737">
    <property type="term" value="C:cytoplasm"/>
    <property type="evidence" value="ECO:0007669"/>
    <property type="project" value="TreeGrafter"/>
</dbReference>
<name>A0AAD5SKT9_9FUNG</name>